<dbReference type="Proteomes" id="UP001604282">
    <property type="component" value="Unassembled WGS sequence"/>
</dbReference>
<keyword evidence="2" id="KW-1185">Reference proteome</keyword>
<evidence type="ECO:0000313" key="2">
    <source>
        <dbReference type="Proteomes" id="UP001604282"/>
    </source>
</evidence>
<dbReference type="EMBL" id="JBICZW010000003">
    <property type="protein sequence ID" value="MFG3188456.1"/>
    <property type="molecule type" value="Genomic_DNA"/>
</dbReference>
<proteinExistence type="predicted"/>
<reference evidence="1 2" key="1">
    <citation type="submission" date="2024-10" db="EMBL/GenBank/DDBJ databases">
        <title>The Natural Products Discovery Center: Release of the First 8490 Sequenced Strains for Exploring Actinobacteria Biosynthetic Diversity.</title>
        <authorList>
            <person name="Kalkreuter E."/>
            <person name="Kautsar S.A."/>
            <person name="Yang D."/>
            <person name="Bader C.D."/>
            <person name="Teijaro C.N."/>
            <person name="Fluegel L."/>
            <person name="Davis C.M."/>
            <person name="Simpson J.R."/>
            <person name="Lauterbach L."/>
            <person name="Steele A.D."/>
            <person name="Gui C."/>
            <person name="Meng S."/>
            <person name="Li G."/>
            <person name="Viehrig K."/>
            <person name="Ye F."/>
            <person name="Su P."/>
            <person name="Kiefer A.F."/>
            <person name="Nichols A."/>
            <person name="Cepeda A.J."/>
            <person name="Yan W."/>
            <person name="Fan B."/>
            <person name="Jiang Y."/>
            <person name="Adhikari A."/>
            <person name="Zheng C.-J."/>
            <person name="Schuster L."/>
            <person name="Cowan T.M."/>
            <person name="Smanski M.J."/>
            <person name="Chevrette M.G."/>
            <person name="De Carvalho L.P.S."/>
            <person name="Shen B."/>
        </authorList>
    </citation>
    <scope>NUCLEOTIDE SEQUENCE [LARGE SCALE GENOMIC DNA]</scope>
    <source>
        <strain evidence="1 2">NPDC048229</strain>
    </source>
</reference>
<protein>
    <submittedName>
        <fullName evidence="1">Uncharacterized protein</fullName>
    </submittedName>
</protein>
<dbReference type="RefSeq" id="WP_189847026.1">
    <property type="nucleotide sequence ID" value="NZ_BMVV01000001.1"/>
</dbReference>
<evidence type="ECO:0000313" key="1">
    <source>
        <dbReference type="EMBL" id="MFG3188456.1"/>
    </source>
</evidence>
<name>A0ABW7BLQ3_9ACTN</name>
<sequence>MNLRSSWTAVTGQTREDTRLTQTGVTTLANPVQVRSGILPGSYDGQYRLAAFWTFGSAPMTATVSEGRAVIQGEISQGAYPVTLPNSETLTFAPGHAQYGRIDLIVLKIYDGLYDDNQRYEAKLEIIQGTADVTPQVPPVPARCLPLYEVLVPAGASAGNGGIPWNTSLKDLRTPVVSLGGILPVEGPVLPGAYPGQYQDGGGALQRWDGGAWVAYPSSLGGIVPSSASSTPASYTGQYRDSTSGVLQRWNGTAWTAAVPGPYYAENTDQGETSSGTYTSTLAGRSVNPLKVTFTAPASKSVAASYGCRTRARDDLYSYMALELSLNGTVVSAPEDEYGIYTATTTTTSISSIRRFTNLTPGATYTLTAYFRVVPTSPAVKAYFDNTYIKVDPLP</sequence>
<comment type="caution">
    <text evidence="1">The sequence shown here is derived from an EMBL/GenBank/DDBJ whole genome shotgun (WGS) entry which is preliminary data.</text>
</comment>
<organism evidence="1 2">
    <name type="scientific">Streptomyces omiyaensis</name>
    <dbReference type="NCBI Taxonomy" id="68247"/>
    <lineage>
        <taxon>Bacteria</taxon>
        <taxon>Bacillati</taxon>
        <taxon>Actinomycetota</taxon>
        <taxon>Actinomycetes</taxon>
        <taxon>Kitasatosporales</taxon>
        <taxon>Streptomycetaceae</taxon>
        <taxon>Streptomyces</taxon>
    </lineage>
</organism>
<accession>A0ABW7BLQ3</accession>
<gene>
    <name evidence="1" type="ORF">ACGFYS_05915</name>
</gene>